<reference evidence="5 6" key="1">
    <citation type="submission" date="2016-10" db="EMBL/GenBank/DDBJ databases">
        <authorList>
            <person name="de Groot N.N."/>
        </authorList>
    </citation>
    <scope>NUCLEOTIDE SEQUENCE [LARGE SCALE GENOMIC DNA]</scope>
    <source>
        <strain evidence="5 6">JCM 11308</strain>
    </source>
</reference>
<evidence type="ECO:0000256" key="3">
    <source>
        <dbReference type="ARBA" id="ARBA00022723"/>
    </source>
</evidence>
<dbReference type="GO" id="GO:0046872">
    <property type="term" value="F:metal ion binding"/>
    <property type="evidence" value="ECO:0007669"/>
    <property type="project" value="UniProtKB-KW"/>
</dbReference>
<evidence type="ECO:0000256" key="1">
    <source>
        <dbReference type="ARBA" id="ARBA00001947"/>
    </source>
</evidence>
<accession>A0A1G6T6A2</accession>
<protein>
    <submittedName>
        <fullName evidence="5">Uncharacterized conserved protein, DUF849 family</fullName>
    </submittedName>
</protein>
<dbReference type="PANTHER" id="PTHR37418:SF2">
    <property type="entry name" value="3-KETO-5-AMINOHEXANOATE CLEAVAGE ENZYME"/>
    <property type="match status" value="1"/>
</dbReference>
<dbReference type="Gene3D" id="3.20.20.70">
    <property type="entry name" value="Aldolase class I"/>
    <property type="match status" value="1"/>
</dbReference>
<keyword evidence="4" id="KW-0862">Zinc</keyword>
<evidence type="ECO:0000256" key="4">
    <source>
        <dbReference type="ARBA" id="ARBA00022833"/>
    </source>
</evidence>
<dbReference type="RefSeq" id="WP_072847471.1">
    <property type="nucleotide sequence ID" value="NZ_FNAB01000003.1"/>
</dbReference>
<proteinExistence type="predicted"/>
<keyword evidence="3" id="KW-0479">Metal-binding</keyword>
<keyword evidence="6" id="KW-1185">Reference proteome</keyword>
<dbReference type="EMBL" id="FNAB01000003">
    <property type="protein sequence ID" value="SDD24394.1"/>
    <property type="molecule type" value="Genomic_DNA"/>
</dbReference>
<dbReference type="Pfam" id="PF05853">
    <property type="entry name" value="BKACE"/>
    <property type="match status" value="1"/>
</dbReference>
<dbReference type="Proteomes" id="UP000199417">
    <property type="component" value="Unassembled WGS sequence"/>
</dbReference>
<dbReference type="InterPro" id="IPR013785">
    <property type="entry name" value="Aldolase_TIM"/>
</dbReference>
<sequence length="350" mass="38938">MYFQDDSLFPDCQEKLVITAAPYGSEWELEGVRDDLPMTIDEHVQAAVDCYEAGASVLHIRVREDDGTNSKRLSRFNELLSRLREAVPDMILQVGGSISFVPEGDGADAKSLADDPQHLIATLDPKPDQVTVTVSTKQMNVTDMMSPEEIAGTSLERPEVWEAYRERVVAAGPRWVEEHLRRLQAAGIQPQFQVPGMQHLEKIERLIRTGTYTGPLVLTWVGIGGGGEGPNPYNVMKFIQRVPDGAVITLESLMRSVLPINNIAMTLGLHARCGNEGNLWGHRGERMTSAEQVRQLVRIATELGREVANGKEAREIYKLDERYAGVDETLARIGYSPNRRPGEFGFTQRA</sequence>
<dbReference type="GO" id="GO:0043720">
    <property type="term" value="F:3-keto-5-aminohexanoate cleavage activity"/>
    <property type="evidence" value="ECO:0007669"/>
    <property type="project" value="InterPro"/>
</dbReference>
<dbReference type="InterPro" id="IPR008567">
    <property type="entry name" value="BKACE"/>
</dbReference>
<evidence type="ECO:0000313" key="5">
    <source>
        <dbReference type="EMBL" id="SDD24394.1"/>
    </source>
</evidence>
<evidence type="ECO:0000256" key="2">
    <source>
        <dbReference type="ARBA" id="ARBA00022679"/>
    </source>
</evidence>
<dbReference type="PANTHER" id="PTHR37418">
    <property type="entry name" value="3-KETO-5-AMINOHEXANOATE CLEAVAGE ENZYME-RELATED"/>
    <property type="match status" value="1"/>
</dbReference>
<evidence type="ECO:0000313" key="6">
    <source>
        <dbReference type="Proteomes" id="UP000199417"/>
    </source>
</evidence>
<dbReference type="STRING" id="168276.SAMN05444580_103407"/>
<dbReference type="AlphaFoldDB" id="A0A1G6T6A2"/>
<organism evidence="5 6">
    <name type="scientific">Rhodococcus tukisamuensis</name>
    <dbReference type="NCBI Taxonomy" id="168276"/>
    <lineage>
        <taxon>Bacteria</taxon>
        <taxon>Bacillati</taxon>
        <taxon>Actinomycetota</taxon>
        <taxon>Actinomycetes</taxon>
        <taxon>Mycobacteriales</taxon>
        <taxon>Nocardiaceae</taxon>
        <taxon>Rhodococcus</taxon>
    </lineage>
</organism>
<name>A0A1G6T6A2_9NOCA</name>
<comment type="cofactor">
    <cofactor evidence="1">
        <name>Zn(2+)</name>
        <dbReference type="ChEBI" id="CHEBI:29105"/>
    </cofactor>
</comment>
<keyword evidence="2" id="KW-0808">Transferase</keyword>
<gene>
    <name evidence="5" type="ORF">SAMN05444580_103407</name>
</gene>